<dbReference type="AlphaFoldDB" id="A0A098GEM7"/>
<reference evidence="1" key="1">
    <citation type="submission" date="2014-09" db="EMBL/GenBank/DDBJ databases">
        <authorList>
            <person name="GOMEZ-VALERO Laura"/>
        </authorList>
    </citation>
    <scope>NUCLEOTIDE SEQUENCE</scope>
    <source>
        <strain evidence="1">ATCC33218</strain>
    </source>
</reference>
<dbReference type="KEGG" id="tmc:LMI_1143"/>
<dbReference type="Proteomes" id="UP000032414">
    <property type="component" value="Chromosome I"/>
</dbReference>
<proteinExistence type="predicted"/>
<reference evidence="2 4" key="3">
    <citation type="submission" date="2016-10" db="EMBL/GenBank/DDBJ databases">
        <authorList>
            <person name="Varghese N."/>
            <person name="Submissions S."/>
        </authorList>
    </citation>
    <scope>NUCLEOTIDE SEQUENCE [LARGE SCALE GENOMIC DNA]</scope>
    <source>
        <strain evidence="2 4">ATCC 33218</strain>
    </source>
</reference>
<protein>
    <submittedName>
        <fullName evidence="1">Uncharacterized protein</fullName>
    </submittedName>
</protein>
<dbReference type="Proteomes" id="UP000182998">
    <property type="component" value="Unassembled WGS sequence"/>
</dbReference>
<dbReference type="HOGENOM" id="CLU_1353227_0_0_6"/>
<reference evidence="3" key="2">
    <citation type="submission" date="2014-09" db="EMBL/GenBank/DDBJ databases">
        <authorList>
            <person name="Gomez-Valero L."/>
        </authorList>
    </citation>
    <scope>NUCLEOTIDE SEQUENCE [LARGE SCALE GENOMIC DNA]</scope>
    <source>
        <strain evidence="3">ATCC33218</strain>
    </source>
</reference>
<sequence>MLEFAELEQNAKAFPSELVKAYKKKNSLFFFPCLAPVVPGYLLADAQLIQRIAENLRFYPSSIQTKKSVLNGIYIYFWSQYNTTLQWFLHKPLFNLMKRNLGINSLSDMELSIYEESLDKLSDFSYWVFRNRHYHEMKLLFEAFPPEMQGNIYTLRHNPPSKIASWINVLPEMMTVAYEGKKKVL</sequence>
<dbReference type="OrthoDB" id="5639563at2"/>
<dbReference type="RefSeq" id="WP_045098864.1">
    <property type="nucleotide sequence ID" value="NZ_CP020614.1"/>
</dbReference>
<organism evidence="1 3">
    <name type="scientific">Legionella micdadei</name>
    <name type="common">Tatlockia micdadei</name>
    <dbReference type="NCBI Taxonomy" id="451"/>
    <lineage>
        <taxon>Bacteria</taxon>
        <taxon>Pseudomonadati</taxon>
        <taxon>Pseudomonadota</taxon>
        <taxon>Gammaproteobacteria</taxon>
        <taxon>Legionellales</taxon>
        <taxon>Legionellaceae</taxon>
        <taxon>Legionella</taxon>
    </lineage>
</organism>
<evidence type="ECO:0000313" key="3">
    <source>
        <dbReference type="Proteomes" id="UP000032414"/>
    </source>
</evidence>
<keyword evidence="4" id="KW-1185">Reference proteome</keyword>
<evidence type="ECO:0000313" key="4">
    <source>
        <dbReference type="Proteomes" id="UP000182998"/>
    </source>
</evidence>
<evidence type="ECO:0000313" key="2">
    <source>
        <dbReference type="EMBL" id="SCX79196.1"/>
    </source>
</evidence>
<name>A0A098GEM7_LEGMI</name>
<dbReference type="EMBL" id="LN614830">
    <property type="protein sequence ID" value="CEG60457.1"/>
    <property type="molecule type" value="Genomic_DNA"/>
</dbReference>
<dbReference type="STRING" id="451.B6N58_09795"/>
<dbReference type="EMBL" id="FMVN01000001">
    <property type="protein sequence ID" value="SCX79196.1"/>
    <property type="molecule type" value="Genomic_DNA"/>
</dbReference>
<accession>A0A098GEM7</accession>
<evidence type="ECO:0000313" key="1">
    <source>
        <dbReference type="EMBL" id="CEG60457.1"/>
    </source>
</evidence>
<gene>
    <name evidence="1" type="ORF">LMI_1143</name>
    <name evidence="2" type="ORF">SAMN02982997_00035</name>
</gene>
<dbReference type="PATRIC" id="fig|451.8.peg.1850"/>